<dbReference type="AlphaFoldDB" id="A0A212K2E0"/>
<sequence>MKNPPLWGTAVTHSGYCLDGLRNGSNSPRPFVLLIENRGTAPAKPRNSICVPPAIGKADMPVRLVPSYLEIPAAGGAVIEAGLRQWANLVRFAGALPRGSKNRADQTGSSAANLR</sequence>
<name>A0A212K2E0_9BACT</name>
<evidence type="ECO:0000313" key="1">
    <source>
        <dbReference type="EMBL" id="SBW05827.1"/>
    </source>
</evidence>
<dbReference type="EMBL" id="FLUP01000001">
    <property type="protein sequence ID" value="SBW05827.1"/>
    <property type="molecule type" value="Genomic_DNA"/>
</dbReference>
<proteinExistence type="predicted"/>
<reference evidence="1" key="1">
    <citation type="submission" date="2016-04" db="EMBL/GenBank/DDBJ databases">
        <authorList>
            <person name="Evans L.H."/>
            <person name="Alamgir A."/>
            <person name="Owens N."/>
            <person name="Weber N.D."/>
            <person name="Virtaneva K."/>
            <person name="Barbian K."/>
            <person name="Babar A."/>
            <person name="Rosenke K."/>
        </authorList>
    </citation>
    <scope>NUCLEOTIDE SEQUENCE</scope>
    <source>
        <strain evidence="1">92-2</strain>
    </source>
</reference>
<protein>
    <submittedName>
        <fullName evidence="1">Uncharacterized protein</fullName>
    </submittedName>
</protein>
<accession>A0A212K2E0</accession>
<gene>
    <name evidence="1" type="ORF">KM92DES2_12105</name>
</gene>
<organism evidence="1">
    <name type="scientific">uncultured Desulfovibrio sp</name>
    <dbReference type="NCBI Taxonomy" id="167968"/>
    <lineage>
        <taxon>Bacteria</taxon>
        <taxon>Pseudomonadati</taxon>
        <taxon>Thermodesulfobacteriota</taxon>
        <taxon>Desulfovibrionia</taxon>
        <taxon>Desulfovibrionales</taxon>
        <taxon>Desulfovibrionaceae</taxon>
        <taxon>Desulfovibrio</taxon>
        <taxon>environmental samples</taxon>
    </lineage>
</organism>